<dbReference type="Pfam" id="PF00848">
    <property type="entry name" value="Ring_hydroxyl_A"/>
    <property type="match status" value="1"/>
</dbReference>
<gene>
    <name evidence="8" type="ORF">EYC87_13000</name>
</gene>
<dbReference type="SUPFAM" id="SSF55961">
    <property type="entry name" value="Bet v1-like"/>
    <property type="match status" value="1"/>
</dbReference>
<comment type="cofactor">
    <cofactor evidence="1">
        <name>Fe cation</name>
        <dbReference type="ChEBI" id="CHEBI:24875"/>
    </cofactor>
</comment>
<dbReference type="EMBL" id="SHNP01000004">
    <property type="protein sequence ID" value="MCX2974504.1"/>
    <property type="molecule type" value="Genomic_DNA"/>
</dbReference>
<evidence type="ECO:0000256" key="3">
    <source>
        <dbReference type="ARBA" id="ARBA00022723"/>
    </source>
</evidence>
<comment type="caution">
    <text evidence="8">The sequence shown here is derived from an EMBL/GenBank/DDBJ whole genome shotgun (WGS) entry which is preliminary data.</text>
</comment>
<evidence type="ECO:0000313" key="8">
    <source>
        <dbReference type="EMBL" id="MCX2974504.1"/>
    </source>
</evidence>
<organism evidence="8 9">
    <name type="scientific">Candidatus Seongchinamella marina</name>
    <dbReference type="NCBI Taxonomy" id="2518990"/>
    <lineage>
        <taxon>Bacteria</taxon>
        <taxon>Pseudomonadati</taxon>
        <taxon>Pseudomonadota</taxon>
        <taxon>Gammaproteobacteria</taxon>
        <taxon>Cellvibrionales</taxon>
        <taxon>Halieaceae</taxon>
        <taxon>Seongchinamella</taxon>
    </lineage>
</organism>
<evidence type="ECO:0000256" key="2">
    <source>
        <dbReference type="ARBA" id="ARBA00022714"/>
    </source>
</evidence>
<dbReference type="Gene3D" id="2.102.10.10">
    <property type="entry name" value="Rieske [2Fe-2S] iron-sulphur domain"/>
    <property type="match status" value="1"/>
</dbReference>
<dbReference type="Gene3D" id="3.90.380.10">
    <property type="entry name" value="Naphthalene 1,2-dioxygenase Alpha Subunit, Chain A, domain 1"/>
    <property type="match status" value="1"/>
</dbReference>
<keyword evidence="2" id="KW-0001">2Fe-2S</keyword>
<keyword evidence="6" id="KW-0411">Iron-sulfur</keyword>
<keyword evidence="4" id="KW-0560">Oxidoreductase</keyword>
<accession>A0ABT3SYZ6</accession>
<dbReference type="Pfam" id="PF00355">
    <property type="entry name" value="Rieske"/>
    <property type="match status" value="1"/>
</dbReference>
<dbReference type="InterPro" id="IPR001663">
    <property type="entry name" value="Rng_hydr_dOase-A"/>
</dbReference>
<protein>
    <submittedName>
        <fullName evidence="8">Aromatic ring-hydroxylating dioxygenase subunit alpha</fullName>
    </submittedName>
</protein>
<dbReference type="GO" id="GO:0051213">
    <property type="term" value="F:dioxygenase activity"/>
    <property type="evidence" value="ECO:0007669"/>
    <property type="project" value="UniProtKB-KW"/>
</dbReference>
<proteinExistence type="predicted"/>
<dbReference type="SUPFAM" id="SSF50022">
    <property type="entry name" value="ISP domain"/>
    <property type="match status" value="1"/>
</dbReference>
<dbReference type="CDD" id="cd08884">
    <property type="entry name" value="RHO_alpha_C_GbcA-like"/>
    <property type="match status" value="1"/>
</dbReference>
<dbReference type="InterPro" id="IPR017941">
    <property type="entry name" value="Rieske_2Fe-2S"/>
</dbReference>
<evidence type="ECO:0000313" key="9">
    <source>
        <dbReference type="Proteomes" id="UP001143307"/>
    </source>
</evidence>
<reference evidence="8" key="1">
    <citation type="submission" date="2019-02" db="EMBL/GenBank/DDBJ databases">
        <authorList>
            <person name="Li S.-H."/>
        </authorList>
    </citation>
    <scope>NUCLEOTIDE SEQUENCE</scope>
    <source>
        <strain evidence="8">IMCC8485</strain>
    </source>
</reference>
<dbReference type="PROSITE" id="PS51296">
    <property type="entry name" value="RIESKE"/>
    <property type="match status" value="1"/>
</dbReference>
<dbReference type="PANTHER" id="PTHR43756:SF5">
    <property type="entry name" value="CHOLINE MONOOXYGENASE, CHLOROPLASTIC"/>
    <property type="match status" value="1"/>
</dbReference>
<evidence type="ECO:0000259" key="7">
    <source>
        <dbReference type="PROSITE" id="PS51296"/>
    </source>
</evidence>
<evidence type="ECO:0000256" key="1">
    <source>
        <dbReference type="ARBA" id="ARBA00001962"/>
    </source>
</evidence>
<sequence>MLESTLPSFWYLNNDVFQIEREHIFMREWLCVGRKEQIPNPGSHRVLDLYGESVLLLRNSDGQLRAFYNVCRHRGARLCPDAHDALGSHGVTLSGGVMESRSIRCPYHAWTYSLDGDLLRAPHLKAETEIDLANLSLHSVSVASWGGFVFVHLTPDEAPDFPAQIATTDTQFQRYPLAELGIGHSISYEVAANWKVICENYNECYHCGPVHPELCEVVPVFKQRGGAELDWDRGVPHREGAVTFTASGTTERRMFPGLNADERIRHKGDLVYPNLFLSASSDHVAVFVLQAKSANLTTIDCHFLFESHEMSKPGFDPSDAVDFWHKVNCQDWAICERVQQGMNSRVHRAGIFSPMEDWNLDIRRYVTDRIGAHVSDLTE</sequence>
<dbReference type="CDD" id="cd03469">
    <property type="entry name" value="Rieske_RO_Alpha_N"/>
    <property type="match status" value="1"/>
</dbReference>
<dbReference type="InterPro" id="IPR036922">
    <property type="entry name" value="Rieske_2Fe-2S_sf"/>
</dbReference>
<dbReference type="InterPro" id="IPR015879">
    <property type="entry name" value="Ring_hydroxy_dOase_asu_C_dom"/>
</dbReference>
<dbReference type="Proteomes" id="UP001143307">
    <property type="component" value="Unassembled WGS sequence"/>
</dbReference>
<keyword evidence="8" id="KW-0223">Dioxygenase</keyword>
<feature type="domain" description="Rieske" evidence="7">
    <location>
        <begin position="29"/>
        <end position="151"/>
    </location>
</feature>
<keyword evidence="3" id="KW-0479">Metal-binding</keyword>
<evidence type="ECO:0000256" key="6">
    <source>
        <dbReference type="ARBA" id="ARBA00023014"/>
    </source>
</evidence>
<dbReference type="PANTHER" id="PTHR43756">
    <property type="entry name" value="CHOLINE MONOOXYGENASE, CHLOROPLASTIC"/>
    <property type="match status" value="1"/>
</dbReference>
<dbReference type="PRINTS" id="PR00090">
    <property type="entry name" value="RNGDIOXGNASE"/>
</dbReference>
<name>A0ABT3SYZ6_9GAMM</name>
<evidence type="ECO:0000256" key="4">
    <source>
        <dbReference type="ARBA" id="ARBA00023002"/>
    </source>
</evidence>
<keyword evidence="5" id="KW-0408">Iron</keyword>
<keyword evidence="9" id="KW-1185">Reference proteome</keyword>
<evidence type="ECO:0000256" key="5">
    <source>
        <dbReference type="ARBA" id="ARBA00023004"/>
    </source>
</evidence>